<protein>
    <recommendedName>
        <fullName evidence="3">ATP-grasp domain-containing protein</fullName>
    </recommendedName>
</protein>
<dbReference type="AlphaFoldDB" id="A0A4R9G7E8"/>
<dbReference type="OrthoDB" id="314806at2"/>
<proteinExistence type="predicted"/>
<reference evidence="1" key="1">
    <citation type="journal article" date="2019" name="PLoS Negl. Trop. Dis.">
        <title>Revisiting the worldwide diversity of Leptospira species in the environment.</title>
        <authorList>
            <person name="Vincent A.T."/>
            <person name="Schiettekatte O."/>
            <person name="Bourhy P."/>
            <person name="Veyrier F.J."/>
            <person name="Picardeau M."/>
        </authorList>
    </citation>
    <scope>NUCLEOTIDE SEQUENCE [LARGE SCALE GENOMIC DNA]</scope>
    <source>
        <strain evidence="1">SSS9</strain>
    </source>
</reference>
<comment type="caution">
    <text evidence="1">The sequence shown here is derived from an EMBL/GenBank/DDBJ whole genome shotgun (WGS) entry which is preliminary data.</text>
</comment>
<evidence type="ECO:0008006" key="3">
    <source>
        <dbReference type="Google" id="ProtNLM"/>
    </source>
</evidence>
<sequence>MPRIFRPNASFEEEIRSGKLFPKHLEKRSSMIEAALLVLAGLQQNEKIILTYSFPNQEWISFWREKEISIQRPLLIPEMKNLQILNSEEVILEEWGSISRWNRDGSLEIDQKQYDLARRLSSKLNQSDWSSKFEPEFFSLSIRDTADWDRFKKSKMQNMDPNIHFVLKPEWSFAGGHKISSSSQIDDVAEFLLTRKKEAFVLETWAQRTKDFSLLFHAEAGRFYTDAGTILLSDPNGKYSGTWIGSHAEIEDYLSRMDELLWKLQDFASEYEGYGSIDSFFFQNEKEMTLRKVSEVNFRWTMGRLLFELRKSSPKKEMSDLLLFLPQVKRSDPYNELRNWEKDTGWEILPLSPFHLASGLFCPKNLLWLRLPENSGPSPWEMAKMASDQGLARLCA</sequence>
<dbReference type="Proteomes" id="UP000297453">
    <property type="component" value="Unassembled WGS sequence"/>
</dbReference>
<name>A0A4R9G7E8_9LEPT</name>
<gene>
    <name evidence="1" type="ORF">EHO59_02070</name>
</gene>
<accession>A0A4R9G7E8</accession>
<evidence type="ECO:0000313" key="1">
    <source>
        <dbReference type="EMBL" id="TGK06930.1"/>
    </source>
</evidence>
<dbReference type="EMBL" id="RQEP01000005">
    <property type="protein sequence ID" value="TGK06930.1"/>
    <property type="molecule type" value="Genomic_DNA"/>
</dbReference>
<evidence type="ECO:0000313" key="2">
    <source>
        <dbReference type="Proteomes" id="UP000297453"/>
    </source>
</evidence>
<organism evidence="1 2">
    <name type="scientific">Leptospira semungkisensis</name>
    <dbReference type="NCBI Taxonomy" id="2484985"/>
    <lineage>
        <taxon>Bacteria</taxon>
        <taxon>Pseudomonadati</taxon>
        <taxon>Spirochaetota</taxon>
        <taxon>Spirochaetia</taxon>
        <taxon>Leptospirales</taxon>
        <taxon>Leptospiraceae</taxon>
        <taxon>Leptospira</taxon>
    </lineage>
</organism>
<keyword evidence="2" id="KW-1185">Reference proteome</keyword>